<organism evidence="3 4">
    <name type="scientific">Glossina austeni</name>
    <name type="common">Savannah tsetse fly</name>
    <dbReference type="NCBI Taxonomy" id="7395"/>
    <lineage>
        <taxon>Eukaryota</taxon>
        <taxon>Metazoa</taxon>
        <taxon>Ecdysozoa</taxon>
        <taxon>Arthropoda</taxon>
        <taxon>Hexapoda</taxon>
        <taxon>Insecta</taxon>
        <taxon>Pterygota</taxon>
        <taxon>Neoptera</taxon>
        <taxon>Endopterygota</taxon>
        <taxon>Diptera</taxon>
        <taxon>Brachycera</taxon>
        <taxon>Muscomorpha</taxon>
        <taxon>Hippoboscoidea</taxon>
        <taxon>Glossinidae</taxon>
        <taxon>Glossina</taxon>
    </lineage>
</organism>
<dbReference type="InterPro" id="IPR003812">
    <property type="entry name" value="Fido"/>
</dbReference>
<feature type="domain" description="Fido" evidence="2">
    <location>
        <begin position="416"/>
        <end position="577"/>
    </location>
</feature>
<dbReference type="Proteomes" id="UP000078200">
    <property type="component" value="Unassembled WGS sequence"/>
</dbReference>
<dbReference type="SUPFAM" id="SSF140931">
    <property type="entry name" value="Fic-like"/>
    <property type="match status" value="1"/>
</dbReference>
<dbReference type="InterPro" id="IPR036390">
    <property type="entry name" value="WH_DNA-bd_sf"/>
</dbReference>
<dbReference type="Gene3D" id="1.10.3290.10">
    <property type="entry name" value="Fido-like domain"/>
    <property type="match status" value="1"/>
</dbReference>
<dbReference type="InterPro" id="IPR036597">
    <property type="entry name" value="Fido-like_dom_sf"/>
</dbReference>
<dbReference type="InterPro" id="IPR036388">
    <property type="entry name" value="WH-like_DNA-bd_sf"/>
</dbReference>
<protein>
    <recommendedName>
        <fullName evidence="5">Reverse transcriptase domain-containing protein</fullName>
    </recommendedName>
</protein>
<dbReference type="InterPro" id="IPR000477">
    <property type="entry name" value="RT_dom"/>
</dbReference>
<dbReference type="STRING" id="7395.A0A1A9UCX0"/>
<accession>A0A1A9UCX0</accession>
<dbReference type="PROSITE" id="PS50878">
    <property type="entry name" value="RT_POL"/>
    <property type="match status" value="1"/>
</dbReference>
<dbReference type="SUPFAM" id="SSF56672">
    <property type="entry name" value="DNA/RNA polymerases"/>
    <property type="match status" value="1"/>
</dbReference>
<dbReference type="PANTHER" id="PTHR34047:SF8">
    <property type="entry name" value="PROTEIN YKFC"/>
    <property type="match status" value="1"/>
</dbReference>
<proteinExistence type="predicted"/>
<sequence length="660" mass="76624">MTKIPIKLQDLRRKIYTKAKTEPEWRFWGIYVHVCKIETLEEAYKLTKKSNGAPGIDEVTFESIEATGVRKYLQRIRHELITKTYNPNRNRRKEIPKSGGKFRKLNIPCIWDRIVQSVLKLIIEPIFESDFQDGSYGYRPKRKAHEAVNRVAKAAIKGKTKCIDVDLKSYFDNVRHHILMEKIARRINDKEIMHLIKLILKVGGKRGIAQGSPISPLLSNIYLNEVDKMLEKAKEVTREGKYQRVEYARWADDIVILISGHQKWEWLEKLVYKRLQEELAKLENLLGKRSAGKPHAAFDEAGAGNLDKNTDMFDISKIEITPEILKLVAEIDEFKGAWQLFGNLAPERLQMLKKIAAIESIGSSTRIEGAKLSDREVEQLLSRLDTRSFRSRDEQEIAGYAYVCEEVFQNFENMQFTENIMKQFHIWLLQFSYKDQRHMGEYKKFPNHVEAFDESGKSLGIIFETASPFETVIQMQELIYWTSQQLEVKSLHPLLIIGIFIVTFLAIHPFQDGNGRLSRILTTFLLLKLGYTYVPYSSLESVIESNKESYYLALRRTQQSLKTSGYDFNPWLMFFLRSLQKQKSHLEQKVSHEKVLNLYLPPLSAKILVLLSKHGRLTMKDLENITKANRNTLKKHVSNLVKSNHITQHGKGKATWYVSI</sequence>
<dbReference type="Gene3D" id="1.10.10.10">
    <property type="entry name" value="Winged helix-like DNA-binding domain superfamily/Winged helix DNA-binding domain"/>
    <property type="match status" value="1"/>
</dbReference>
<evidence type="ECO:0000259" key="2">
    <source>
        <dbReference type="PROSITE" id="PS51459"/>
    </source>
</evidence>
<dbReference type="CDD" id="cd01651">
    <property type="entry name" value="RT_G2_intron"/>
    <property type="match status" value="1"/>
</dbReference>
<dbReference type="PROSITE" id="PS51459">
    <property type="entry name" value="FIDO"/>
    <property type="match status" value="1"/>
</dbReference>
<dbReference type="PANTHER" id="PTHR34047">
    <property type="entry name" value="NUCLEAR INTRON MATURASE 1, MITOCHONDRIAL-RELATED"/>
    <property type="match status" value="1"/>
</dbReference>
<reference evidence="3" key="1">
    <citation type="submission" date="2020-05" db="UniProtKB">
        <authorList>
            <consortium name="EnsemblMetazoa"/>
        </authorList>
    </citation>
    <scope>IDENTIFICATION</scope>
    <source>
        <strain evidence="3">TTRI</strain>
    </source>
</reference>
<dbReference type="InterPro" id="IPR051083">
    <property type="entry name" value="GrpII_Intron_Splice-Mob/Def"/>
</dbReference>
<dbReference type="Pfam" id="PF00078">
    <property type="entry name" value="RVT_1"/>
    <property type="match status" value="1"/>
</dbReference>
<dbReference type="EnsemblMetazoa" id="GAUT000289-RA">
    <property type="protein sequence ID" value="GAUT000289-PA"/>
    <property type="gene ID" value="GAUT000289"/>
</dbReference>
<dbReference type="InterPro" id="IPR043502">
    <property type="entry name" value="DNA/RNA_pol_sf"/>
</dbReference>
<dbReference type="GO" id="GO:0071897">
    <property type="term" value="P:DNA biosynthetic process"/>
    <property type="evidence" value="ECO:0007669"/>
    <property type="project" value="UniProtKB-ARBA"/>
</dbReference>
<keyword evidence="4" id="KW-1185">Reference proteome</keyword>
<name>A0A1A9UCX0_GLOAU</name>
<evidence type="ECO:0008006" key="5">
    <source>
        <dbReference type="Google" id="ProtNLM"/>
    </source>
</evidence>
<evidence type="ECO:0000259" key="1">
    <source>
        <dbReference type="PROSITE" id="PS50878"/>
    </source>
</evidence>
<evidence type="ECO:0000313" key="3">
    <source>
        <dbReference type="EnsemblMetazoa" id="GAUT000289-PA"/>
    </source>
</evidence>
<dbReference type="Pfam" id="PF02661">
    <property type="entry name" value="Fic"/>
    <property type="match status" value="1"/>
</dbReference>
<dbReference type="SUPFAM" id="SSF46785">
    <property type="entry name" value="Winged helix' DNA-binding domain"/>
    <property type="match status" value="1"/>
</dbReference>
<evidence type="ECO:0000313" key="4">
    <source>
        <dbReference type="Proteomes" id="UP000078200"/>
    </source>
</evidence>
<feature type="domain" description="Reverse transcriptase" evidence="1">
    <location>
        <begin position="76"/>
        <end position="305"/>
    </location>
</feature>
<dbReference type="VEuPathDB" id="VectorBase:GAUT000289"/>
<dbReference type="AlphaFoldDB" id="A0A1A9UCX0"/>